<dbReference type="InterPro" id="IPR011009">
    <property type="entry name" value="Kinase-like_dom_sf"/>
</dbReference>
<keyword evidence="16" id="KW-1185">Reference proteome</keyword>
<evidence type="ECO:0000259" key="15">
    <source>
        <dbReference type="PROSITE" id="PS50011"/>
    </source>
</evidence>
<dbReference type="GO" id="GO:0043235">
    <property type="term" value="C:receptor complex"/>
    <property type="evidence" value="ECO:0007669"/>
    <property type="project" value="TreeGrafter"/>
</dbReference>
<keyword evidence="10" id="KW-0067">ATP-binding</keyword>
<evidence type="ECO:0000256" key="13">
    <source>
        <dbReference type="ARBA" id="ARBA00023170"/>
    </source>
</evidence>
<dbReference type="SUPFAM" id="SSF56112">
    <property type="entry name" value="Protein kinase-like (PK-like)"/>
    <property type="match status" value="1"/>
</dbReference>
<evidence type="ECO:0000256" key="9">
    <source>
        <dbReference type="ARBA" id="ARBA00022777"/>
    </source>
</evidence>
<dbReference type="GO" id="GO:0005524">
    <property type="term" value="F:ATP binding"/>
    <property type="evidence" value="ECO:0007669"/>
    <property type="project" value="UniProtKB-KW"/>
</dbReference>
<dbReference type="SMART" id="SM00220">
    <property type="entry name" value="S_TKc"/>
    <property type="match status" value="1"/>
</dbReference>
<dbReference type="InterPro" id="IPR000719">
    <property type="entry name" value="Prot_kinase_dom"/>
</dbReference>
<evidence type="ECO:0000256" key="2">
    <source>
        <dbReference type="ARBA" id="ARBA00009605"/>
    </source>
</evidence>
<proteinExistence type="inferred from homology"/>
<dbReference type="GO" id="GO:0005886">
    <property type="term" value="C:plasma membrane"/>
    <property type="evidence" value="ECO:0007669"/>
    <property type="project" value="TreeGrafter"/>
</dbReference>
<accession>A0AA85K556</accession>
<evidence type="ECO:0000256" key="8">
    <source>
        <dbReference type="ARBA" id="ARBA00022741"/>
    </source>
</evidence>
<keyword evidence="11 14" id="KW-1133">Transmembrane helix</keyword>
<dbReference type="PANTHER" id="PTHR23255">
    <property type="entry name" value="TRANSFORMING GROWTH FACTOR-BETA RECEPTOR TYPE I AND II"/>
    <property type="match status" value="1"/>
</dbReference>
<name>A0AA85K556_TRIRE</name>
<dbReference type="PROSITE" id="PS50011">
    <property type="entry name" value="PROTEIN_KINASE_DOM"/>
    <property type="match status" value="1"/>
</dbReference>
<evidence type="ECO:0000256" key="12">
    <source>
        <dbReference type="ARBA" id="ARBA00023136"/>
    </source>
</evidence>
<dbReference type="Proteomes" id="UP000050795">
    <property type="component" value="Unassembled WGS sequence"/>
</dbReference>
<evidence type="ECO:0000256" key="1">
    <source>
        <dbReference type="ARBA" id="ARBA00004479"/>
    </source>
</evidence>
<keyword evidence="13" id="KW-0675">Receptor</keyword>
<keyword evidence="8" id="KW-0547">Nucleotide-binding</keyword>
<reference evidence="17" key="2">
    <citation type="submission" date="2023-11" db="UniProtKB">
        <authorList>
            <consortium name="WormBaseParasite"/>
        </authorList>
    </citation>
    <scope>IDENTIFICATION</scope>
</reference>
<dbReference type="InterPro" id="IPR000333">
    <property type="entry name" value="TGFB_receptor"/>
</dbReference>
<dbReference type="WBParaSite" id="TREG1_67180.3">
    <property type="protein sequence ID" value="TREG1_67180.3"/>
    <property type="gene ID" value="TREG1_67180"/>
</dbReference>
<evidence type="ECO:0000313" key="16">
    <source>
        <dbReference type="Proteomes" id="UP000050795"/>
    </source>
</evidence>
<keyword evidence="9" id="KW-0418">Kinase</keyword>
<evidence type="ECO:0000313" key="17">
    <source>
        <dbReference type="WBParaSite" id="TREG1_67180.3"/>
    </source>
</evidence>
<dbReference type="Gene3D" id="1.10.510.10">
    <property type="entry name" value="Transferase(Phosphotransferase) domain 1"/>
    <property type="match status" value="1"/>
</dbReference>
<keyword evidence="5" id="KW-0808">Transferase</keyword>
<dbReference type="PANTHER" id="PTHR23255:SF71">
    <property type="entry name" value="RECEPTOR PROTEIN SERINE_THREONINE KINASE"/>
    <property type="match status" value="1"/>
</dbReference>
<evidence type="ECO:0000256" key="5">
    <source>
        <dbReference type="ARBA" id="ARBA00022679"/>
    </source>
</evidence>
<dbReference type="GO" id="GO:0071363">
    <property type="term" value="P:cellular response to growth factor stimulus"/>
    <property type="evidence" value="ECO:0007669"/>
    <property type="project" value="TreeGrafter"/>
</dbReference>
<keyword evidence="6 14" id="KW-0812">Transmembrane</keyword>
<comment type="similarity">
    <text evidence="2">Belongs to the protein kinase superfamily. TKL Ser/Thr protein kinase family. TGFB receptor subfamily.</text>
</comment>
<dbReference type="GO" id="GO:0004675">
    <property type="term" value="F:transmembrane receptor protein serine/threonine kinase activity"/>
    <property type="evidence" value="ECO:0007669"/>
    <property type="project" value="UniProtKB-EC"/>
</dbReference>
<evidence type="ECO:0000256" key="4">
    <source>
        <dbReference type="ARBA" id="ARBA00022527"/>
    </source>
</evidence>
<dbReference type="EC" id="2.7.11.30" evidence="3"/>
<feature type="domain" description="Protein kinase" evidence="15">
    <location>
        <begin position="354"/>
        <end position="973"/>
    </location>
</feature>
<evidence type="ECO:0000256" key="6">
    <source>
        <dbReference type="ARBA" id="ARBA00022692"/>
    </source>
</evidence>
<keyword evidence="7" id="KW-0732">Signal</keyword>
<dbReference type="AlphaFoldDB" id="A0AA85K556"/>
<evidence type="ECO:0000256" key="3">
    <source>
        <dbReference type="ARBA" id="ARBA00012401"/>
    </source>
</evidence>
<evidence type="ECO:0000256" key="10">
    <source>
        <dbReference type="ARBA" id="ARBA00022840"/>
    </source>
</evidence>
<reference evidence="16" key="1">
    <citation type="submission" date="2022-06" db="EMBL/GenBank/DDBJ databases">
        <authorList>
            <person name="Berger JAMES D."/>
            <person name="Berger JAMES D."/>
        </authorList>
    </citation>
    <scope>NUCLEOTIDE SEQUENCE [LARGE SCALE GENOMIC DNA]</scope>
</reference>
<feature type="transmembrane region" description="Helical" evidence="14">
    <location>
        <begin position="225"/>
        <end position="246"/>
    </location>
</feature>
<evidence type="ECO:0000256" key="14">
    <source>
        <dbReference type="SAM" id="Phobius"/>
    </source>
</evidence>
<keyword evidence="4" id="KW-0723">Serine/threonine-protein kinase</keyword>
<protein>
    <recommendedName>
        <fullName evidence="3">receptor protein serine/threonine kinase</fullName>
        <ecNumber evidence="3">2.7.11.30</ecNumber>
    </recommendedName>
</protein>
<comment type="subcellular location">
    <subcellularLocation>
        <location evidence="1">Membrane</location>
        <topology evidence="1">Single-pass type I membrane protein</topology>
    </subcellularLocation>
</comment>
<organism evidence="16 17">
    <name type="scientific">Trichobilharzia regenti</name>
    <name type="common">Nasal bird schistosome</name>
    <dbReference type="NCBI Taxonomy" id="157069"/>
    <lineage>
        <taxon>Eukaryota</taxon>
        <taxon>Metazoa</taxon>
        <taxon>Spiralia</taxon>
        <taxon>Lophotrochozoa</taxon>
        <taxon>Platyhelminthes</taxon>
        <taxon>Trematoda</taxon>
        <taxon>Digenea</taxon>
        <taxon>Strigeidida</taxon>
        <taxon>Schistosomatoidea</taxon>
        <taxon>Schistosomatidae</taxon>
        <taxon>Trichobilharzia</taxon>
    </lineage>
</organism>
<evidence type="ECO:0000256" key="7">
    <source>
        <dbReference type="ARBA" id="ARBA00022729"/>
    </source>
</evidence>
<dbReference type="InterPro" id="IPR045860">
    <property type="entry name" value="Snake_toxin-like_sf"/>
</dbReference>
<dbReference type="Gene3D" id="3.30.200.20">
    <property type="entry name" value="Phosphorylase Kinase, domain 1"/>
    <property type="match status" value="1"/>
</dbReference>
<evidence type="ECO:0000256" key="11">
    <source>
        <dbReference type="ARBA" id="ARBA00022989"/>
    </source>
</evidence>
<keyword evidence="12 14" id="KW-0472">Membrane</keyword>
<sequence length="981" mass="110713">MIIERVNSESKKLVCSCNDNSQCTKKSGNHNDVKRNKMGRCSVESGGKCYAARVIDRGLLGNFIRLKMLDGTNSFKDSSLSVETKPDISKNFIRIIYGCIDSYEKVVLACSSYLTKHAIPQSIECCDSGNMCNAALFPKFHHYSEDIEAVESALKHIKKSGFWREGSFVRENTGFKPNLNLGPDMLIARTSIRSMHNRNLIKSEMSKEHLTFDSETAYIFNTVPVVTYSLVFFILSIILALVGYIYKRRMQKDGCCLYEFSKCSYVTKRPAVETICTANIKEKQPCSENLHLINATVNKHKLNVCHYGPSLYAKSSNQTHDADCSATNKTYSCPYLFTQSGLNTIASQTINRQITLTKFLGDGRISDVWDGIFKGEEVIAKVFHSGARLANNVWRRTISLHRSILLRHKSIHGLMFADWLNYPTEKYLSTLKNNCSYTTSIVPSPCALLIGEKCSYGTLKDLLSNNIPDVVSCKHPTAFENCDMIGYINDHFNTACNSEVTRLRMLMEIANSLARGLWFLHSEFSGTRGKPSIAHRNLKPSNIYIRSDWSCCIGDIGYAVRSPPPCPLPIPTDHLYSVYEQYENYLIKHTDVRGNSCGFTASEKLSDDPIHNKRSAYITLQEYLTGTEYNECFRENRRSLDQYSLPAEDETCNSLFDKLEVLDWWPIGGLHAGTPRYLAPELLCKSINPFCLESYQKSDIYALALILWEIVSWALPKSIWPGVESSDASSSLNKSSFRRTQCSAEDDSMSLNHFHSSHGSKSSNGFPSSTVYSPVYQDEWFQLLSRLEYSCTTDESHRLLNSRASTDGQMKNKEPDIHTMIQLVCEQHLRPRTPTPLPVETINGMIGVCSSSHPKILPFCDTVMAVHMQLRNTNGNLNNNNDNFITVDNEKLIAKIYRGSSSSSASSLQSNDHTNLNLNSKLHNSDELEIIKLQSVIANQFAFLLPECWTTEPDSRLSALRIRKRLQSIYELMSMKNSLVV</sequence>
<dbReference type="Gene3D" id="2.10.60.10">
    <property type="entry name" value="CD59"/>
    <property type="match status" value="1"/>
</dbReference>